<name>A0A2B4R5A5_STYPI</name>
<sequence>MPVINIETEVGSKEPKHDVNNLLDSLHYWGVSMSVEISMCRFRKQLPKGNGKVTIGGGCVVYRKSNFDSANKDVFLVTTTQVVTKGELLAKNTGITAEFVNKRESFGLDFVEALDIPDPVQARVLAGMESSEATRMQQESEVSFTIIPVHKFDRRNVLVKKIFAFSLEKKRPMPIRSQSDENLQSSISSRNVLCHVISDTSRGDGYFNTEPYCLEFRDETNNFILTTVTDRDGTAIECLKDLHREEKPWGALLMNEAGEFVGMLAVGTSQHKKLYPLFLPTLAQDNQSCKEDQEAVDPSSDPPYNHKEQVNSNLANLDQKTGNGCSSKENGISDKKSPMLVDLPKPEDAYPGQDELPDNSNLPWPEKDLVVDDQCDQGSLDGPESGLPSWEANRNAHQQSGQNLATQHSYHSALSLSAQGHGVRETLSLPPDKDRPPANPSSTESVPSQSHHGDTDLAASVHRSQSDVFGPGTPNQSPQMTRHNTVPRGRREHIMAGSFVMDKIVAKEDVMDVLVLHLDRSVCFAPGIPAIQRWVHLADQFKVPDDVKSQCADFSGKLSSSEALFEHLCAVQDALSVGEIKKKLKKLGRNDVVAELEKNSKLTDKSTVTDLYEKHPETMCSICIKLDNKHSIKNWYHLGIEIGIKAGTLRRLRDPSGDSPSEVVLKMIQTRKPRLLLKKLAKVINLPGVTKVLAGFPDNSTIETLLGNMDAMENVTTLMDPDGKW</sequence>
<dbReference type="Gene3D" id="1.10.533.10">
    <property type="entry name" value="Death Domain, Fas"/>
    <property type="match status" value="1"/>
</dbReference>
<feature type="compositionally biased region" description="Polar residues" evidence="1">
    <location>
        <begin position="310"/>
        <end position="330"/>
    </location>
</feature>
<dbReference type="InterPro" id="IPR011029">
    <property type="entry name" value="DEATH-like_dom_sf"/>
</dbReference>
<dbReference type="AlphaFoldDB" id="A0A2B4R5A5"/>
<proteinExistence type="predicted"/>
<dbReference type="OrthoDB" id="5986690at2759"/>
<feature type="compositionally biased region" description="Polar residues" evidence="1">
    <location>
        <begin position="395"/>
        <end position="418"/>
    </location>
</feature>
<evidence type="ECO:0000256" key="1">
    <source>
        <dbReference type="SAM" id="MobiDB-lite"/>
    </source>
</evidence>
<protein>
    <recommendedName>
        <fullName evidence="4">Death domain-containing protein</fullName>
    </recommendedName>
</protein>
<gene>
    <name evidence="2" type="ORF">AWC38_SpisGene24882</name>
</gene>
<comment type="caution">
    <text evidence="2">The sequence shown here is derived from an EMBL/GenBank/DDBJ whole genome shotgun (WGS) entry which is preliminary data.</text>
</comment>
<feature type="non-terminal residue" evidence="2">
    <location>
        <position position="725"/>
    </location>
</feature>
<evidence type="ECO:0000313" key="2">
    <source>
        <dbReference type="EMBL" id="PFX11402.1"/>
    </source>
</evidence>
<dbReference type="STRING" id="50429.A0A2B4R5A5"/>
<reference evidence="3" key="1">
    <citation type="journal article" date="2017" name="bioRxiv">
        <title>Comparative analysis of the genomes of Stylophora pistillata and Acropora digitifera provides evidence for extensive differences between species of corals.</title>
        <authorList>
            <person name="Voolstra C.R."/>
            <person name="Li Y."/>
            <person name="Liew Y.J."/>
            <person name="Baumgarten S."/>
            <person name="Zoccola D."/>
            <person name="Flot J.-F."/>
            <person name="Tambutte S."/>
            <person name="Allemand D."/>
            <person name="Aranda M."/>
        </authorList>
    </citation>
    <scope>NUCLEOTIDE SEQUENCE [LARGE SCALE GENOMIC DNA]</scope>
</reference>
<evidence type="ECO:0000313" key="3">
    <source>
        <dbReference type="Proteomes" id="UP000225706"/>
    </source>
</evidence>
<feature type="compositionally biased region" description="Polar residues" evidence="1">
    <location>
        <begin position="440"/>
        <end position="450"/>
    </location>
</feature>
<organism evidence="2 3">
    <name type="scientific">Stylophora pistillata</name>
    <name type="common">Smooth cauliflower coral</name>
    <dbReference type="NCBI Taxonomy" id="50429"/>
    <lineage>
        <taxon>Eukaryota</taxon>
        <taxon>Metazoa</taxon>
        <taxon>Cnidaria</taxon>
        <taxon>Anthozoa</taxon>
        <taxon>Hexacorallia</taxon>
        <taxon>Scleractinia</taxon>
        <taxon>Astrocoeniina</taxon>
        <taxon>Pocilloporidae</taxon>
        <taxon>Stylophora</taxon>
    </lineage>
</organism>
<feature type="compositionally biased region" description="Polar residues" evidence="1">
    <location>
        <begin position="462"/>
        <end position="484"/>
    </location>
</feature>
<evidence type="ECO:0008006" key="4">
    <source>
        <dbReference type="Google" id="ProtNLM"/>
    </source>
</evidence>
<dbReference type="Proteomes" id="UP000225706">
    <property type="component" value="Unassembled WGS sequence"/>
</dbReference>
<dbReference type="EMBL" id="LSMT01002603">
    <property type="protein sequence ID" value="PFX11402.1"/>
    <property type="molecule type" value="Genomic_DNA"/>
</dbReference>
<keyword evidence="3" id="KW-1185">Reference proteome</keyword>
<accession>A0A2B4R5A5</accession>
<feature type="region of interest" description="Disordered" evidence="1">
    <location>
        <begin position="288"/>
        <end position="486"/>
    </location>
</feature>